<evidence type="ECO:0000259" key="6">
    <source>
        <dbReference type="Pfam" id="PF12850"/>
    </source>
</evidence>
<dbReference type="NCBIfam" id="TIGR00040">
    <property type="entry name" value="yfcE"/>
    <property type="match status" value="1"/>
</dbReference>
<accession>A0A179HEY0</accession>
<evidence type="ECO:0000313" key="10">
    <source>
        <dbReference type="Proteomes" id="UP000078340"/>
    </source>
</evidence>
<reference evidence="9 11" key="2">
    <citation type="journal article" date="2016" name="Front. Microbiol.">
        <title>Genome and transcriptome sequences reveal the specific parasitism of the nematophagous Purpureocillium lilacinum 36-1.</title>
        <authorList>
            <person name="Xie J."/>
            <person name="Li S."/>
            <person name="Mo C."/>
            <person name="Xiao X."/>
            <person name="Peng D."/>
            <person name="Wang G."/>
            <person name="Xiao Y."/>
        </authorList>
    </citation>
    <scope>NUCLEOTIDE SEQUENCE [LARGE SCALE GENOMIC DNA]</scope>
    <source>
        <strain evidence="9 11">36-1</strain>
    </source>
</reference>
<dbReference type="GO" id="GO:0005768">
    <property type="term" value="C:endosome"/>
    <property type="evidence" value="ECO:0007669"/>
    <property type="project" value="EnsemblFungi"/>
</dbReference>
<dbReference type="GO" id="GO:0005829">
    <property type="term" value="C:cytosol"/>
    <property type="evidence" value="ECO:0007669"/>
    <property type="project" value="GOC"/>
</dbReference>
<gene>
    <name evidence="9" type="ORF">PCL_08941</name>
    <name evidence="7" type="ORF">VFPBJ_05409</name>
    <name evidence="8" type="ORF">VFPFJ_07242</name>
</gene>
<dbReference type="OMA" id="IHGHQCI"/>
<dbReference type="EMBL" id="LSBI01000006">
    <property type="protein sequence ID" value="OAQ88777.1"/>
    <property type="molecule type" value="Genomic_DNA"/>
</dbReference>
<evidence type="ECO:0000313" key="11">
    <source>
        <dbReference type="Proteomes" id="UP000245956"/>
    </source>
</evidence>
<dbReference type="PANTHER" id="PTHR11124">
    <property type="entry name" value="VACUOLAR SORTING PROTEIN VPS29"/>
    <property type="match status" value="1"/>
</dbReference>
<dbReference type="Proteomes" id="UP000078240">
    <property type="component" value="Unassembled WGS sequence"/>
</dbReference>
<reference evidence="9" key="1">
    <citation type="submission" date="2015-05" db="EMBL/GenBank/DDBJ databases">
        <authorList>
            <person name="Wang D.B."/>
            <person name="Wang M."/>
        </authorList>
    </citation>
    <scope>NUCLEOTIDE SEQUENCE</scope>
    <source>
        <strain evidence="9">36-1</strain>
    </source>
</reference>
<comment type="caution">
    <text evidence="8">The sequence shown here is derived from an EMBL/GenBank/DDBJ whole genome shotgun (WGS) entry which is preliminary data.</text>
</comment>
<evidence type="ECO:0000256" key="1">
    <source>
        <dbReference type="ARBA" id="ARBA00005945"/>
    </source>
</evidence>
<dbReference type="Gene3D" id="3.60.21.10">
    <property type="match status" value="1"/>
</dbReference>
<organism evidence="8 10">
    <name type="scientific">Purpureocillium lilacinum</name>
    <name type="common">Paecilomyces lilacinus</name>
    <dbReference type="NCBI Taxonomy" id="33203"/>
    <lineage>
        <taxon>Eukaryota</taxon>
        <taxon>Fungi</taxon>
        <taxon>Dikarya</taxon>
        <taxon>Ascomycota</taxon>
        <taxon>Pezizomycotina</taxon>
        <taxon>Sordariomycetes</taxon>
        <taxon>Hypocreomycetidae</taxon>
        <taxon>Hypocreales</taxon>
        <taxon>Ophiocordycipitaceae</taxon>
        <taxon>Purpureocillium</taxon>
    </lineage>
</organism>
<evidence type="ECO:0000313" key="9">
    <source>
        <dbReference type="EMBL" id="PWI73665.1"/>
    </source>
</evidence>
<sequence>MAFLILVIGDMHIPDRALDIPPKVRAPPSSASLTTDSPHPIHGTRASVAIDHLLMPPRRLTDFSRHLQFKKLLAPGKIGQTLCLGNLTDKHTYDYLRSVAPDLKIVKGRYDVEATSLPLTQVVTHGGIRIGFLEGFTLVSSEPDLLLAEANRLDVDVLCWGGTHRFDAFEYMDKFFVNPGSATGAFVNGWAAQDGENPTPSFCLMDVQGISLTLYVYQLRTDDKGNENVAVEKVTYTKPVEPTGGPSSS</sequence>
<evidence type="ECO:0000313" key="8">
    <source>
        <dbReference type="EMBL" id="OAQ88777.1"/>
    </source>
</evidence>
<dbReference type="KEGG" id="plj:28889366"/>
<dbReference type="EMBL" id="LSBH01000004">
    <property type="protein sequence ID" value="OAQ79824.1"/>
    <property type="molecule type" value="Genomic_DNA"/>
</dbReference>
<dbReference type="RefSeq" id="XP_018177496.1">
    <property type="nucleotide sequence ID" value="XM_018324317.1"/>
</dbReference>
<evidence type="ECO:0000256" key="5">
    <source>
        <dbReference type="RuleBase" id="RU362040"/>
    </source>
</evidence>
<evidence type="ECO:0000256" key="3">
    <source>
        <dbReference type="ARBA" id="ARBA00022448"/>
    </source>
</evidence>
<dbReference type="GO" id="GO:0042147">
    <property type="term" value="P:retrograde transport, endosome to Golgi"/>
    <property type="evidence" value="ECO:0007669"/>
    <property type="project" value="EnsemblFungi"/>
</dbReference>
<dbReference type="GeneID" id="28889366"/>
<evidence type="ECO:0000313" key="7">
    <source>
        <dbReference type="EMBL" id="OAQ79824.1"/>
    </source>
</evidence>
<dbReference type="Pfam" id="PF12850">
    <property type="entry name" value="Metallophos_2"/>
    <property type="match status" value="1"/>
</dbReference>
<evidence type="ECO:0000256" key="2">
    <source>
        <dbReference type="ARBA" id="ARBA00017767"/>
    </source>
</evidence>
<name>A0A179HEY0_PURLI</name>
<dbReference type="GO" id="GO:0030904">
    <property type="term" value="C:retromer complex"/>
    <property type="evidence" value="ECO:0007669"/>
    <property type="project" value="EnsemblFungi"/>
</dbReference>
<proteinExistence type="inferred from homology"/>
<dbReference type="CDD" id="cd07394">
    <property type="entry name" value="MPP_Vps29"/>
    <property type="match status" value="1"/>
</dbReference>
<dbReference type="Proteomes" id="UP000078340">
    <property type="component" value="Unassembled WGS sequence"/>
</dbReference>
<dbReference type="SUPFAM" id="SSF56300">
    <property type="entry name" value="Metallo-dependent phosphatases"/>
    <property type="match status" value="1"/>
</dbReference>
<reference evidence="8 10" key="3">
    <citation type="submission" date="2016-02" db="EMBL/GenBank/DDBJ databases">
        <title>Biosynthesis of antibiotic leucinostatins and their inhibition on Phytophthora in bio-control Purpureocillium lilacinum.</title>
        <authorList>
            <person name="Wang G."/>
            <person name="Liu Z."/>
            <person name="Lin R."/>
            <person name="Li E."/>
            <person name="Mao Z."/>
            <person name="Ling J."/>
            <person name="Yin W."/>
            <person name="Xie B."/>
        </authorList>
    </citation>
    <scope>NUCLEOTIDE SEQUENCE [LARGE SCALE GENOMIC DNA]</scope>
    <source>
        <strain evidence="7">PLBJ-1</strain>
        <strain evidence="8">PLFJ-1</strain>
    </source>
</reference>
<dbReference type="InterPro" id="IPR024654">
    <property type="entry name" value="Calcineurin-like_PHP_lpxH"/>
</dbReference>
<dbReference type="InterPro" id="IPR029052">
    <property type="entry name" value="Metallo-depent_PP-like"/>
</dbReference>
<dbReference type="GO" id="GO:0006886">
    <property type="term" value="P:intracellular protein transport"/>
    <property type="evidence" value="ECO:0007669"/>
    <property type="project" value="EnsemblFungi"/>
</dbReference>
<dbReference type="InterPro" id="IPR000979">
    <property type="entry name" value="Phosphodiesterase_MJ0936/Vps29"/>
</dbReference>
<dbReference type="STRING" id="33203.A0A179HEY0"/>
<dbReference type="AlphaFoldDB" id="A0A179HEY0"/>
<dbReference type="Proteomes" id="UP000245956">
    <property type="component" value="Unassembled WGS sequence"/>
</dbReference>
<evidence type="ECO:0000256" key="4">
    <source>
        <dbReference type="ARBA" id="ARBA00022927"/>
    </source>
</evidence>
<protein>
    <recommendedName>
        <fullName evidence="2 5">Vacuolar protein sorting-associated protein 29</fullName>
    </recommendedName>
</protein>
<comment type="similarity">
    <text evidence="1 5">Belongs to the VPS29 family.</text>
</comment>
<dbReference type="EMBL" id="LCWV01000004">
    <property type="protein sequence ID" value="PWI73665.1"/>
    <property type="molecule type" value="Genomic_DNA"/>
</dbReference>
<feature type="domain" description="Calcineurin-like phosphoesterase" evidence="6">
    <location>
        <begin position="76"/>
        <end position="207"/>
    </location>
</feature>
<keyword evidence="3" id="KW-0813">Transport</keyword>
<keyword evidence="4" id="KW-0653">Protein transport</keyword>
<dbReference type="InterPro" id="IPR028661">
    <property type="entry name" value="Vps29"/>
</dbReference>